<dbReference type="Proteomes" id="UP000599383">
    <property type="component" value="Unassembled WGS sequence"/>
</dbReference>
<evidence type="ECO:0000313" key="3">
    <source>
        <dbReference type="EMBL" id="NOD32602.1"/>
    </source>
</evidence>
<dbReference type="RefSeq" id="WP_171364596.1">
    <property type="nucleotide sequence ID" value="NZ_WVQY01000012.1"/>
</dbReference>
<reference evidence="3 4" key="1">
    <citation type="submission" date="2019-12" db="EMBL/GenBank/DDBJ databases">
        <title>Ruegeria JWLKs population differentiation of coral mucus and skeleton niches.</title>
        <authorList>
            <person name="Luo D."/>
        </authorList>
    </citation>
    <scope>NUCLEOTIDE SEQUENCE [LARGE SCALE GENOMIC DNA]</scope>
    <source>
        <strain evidence="3 4">HKCCD6238</strain>
    </source>
</reference>
<dbReference type="SUPFAM" id="SSF51735">
    <property type="entry name" value="NAD(P)-binding Rossmann-fold domains"/>
    <property type="match status" value="1"/>
</dbReference>
<proteinExistence type="predicted"/>
<name>A0ABX1WGY7_9RHOB</name>
<feature type="region of interest" description="Disordered" evidence="1">
    <location>
        <begin position="258"/>
        <end position="281"/>
    </location>
</feature>
<evidence type="ECO:0000259" key="2">
    <source>
        <dbReference type="Pfam" id="PF01370"/>
    </source>
</evidence>
<dbReference type="InterPro" id="IPR036291">
    <property type="entry name" value="NAD(P)-bd_dom_sf"/>
</dbReference>
<keyword evidence="4" id="KW-1185">Reference proteome</keyword>
<dbReference type="Gene3D" id="3.40.50.720">
    <property type="entry name" value="NAD(P)-binding Rossmann-like Domain"/>
    <property type="match status" value="1"/>
</dbReference>
<comment type="caution">
    <text evidence="3">The sequence shown here is derived from an EMBL/GenBank/DDBJ whole genome shotgun (WGS) entry which is preliminary data.</text>
</comment>
<protein>
    <submittedName>
        <fullName evidence="3">NAD-dependent epimerase/dehydratase family protein</fullName>
    </submittedName>
</protein>
<dbReference type="InterPro" id="IPR001509">
    <property type="entry name" value="Epimerase_deHydtase"/>
</dbReference>
<feature type="domain" description="NAD-dependent epimerase/dehydratase" evidence="2">
    <location>
        <begin position="19"/>
        <end position="227"/>
    </location>
</feature>
<dbReference type="EMBL" id="WVQY01000012">
    <property type="protein sequence ID" value="NOD32602.1"/>
    <property type="molecule type" value="Genomic_DNA"/>
</dbReference>
<dbReference type="InterPro" id="IPR051783">
    <property type="entry name" value="NAD(P)-dependent_oxidoreduct"/>
</dbReference>
<accession>A0ABX1WGY7</accession>
<organism evidence="3 4">
    <name type="scientific">Ruegeria atlantica</name>
    <dbReference type="NCBI Taxonomy" id="81569"/>
    <lineage>
        <taxon>Bacteria</taxon>
        <taxon>Pseudomonadati</taxon>
        <taxon>Pseudomonadota</taxon>
        <taxon>Alphaproteobacteria</taxon>
        <taxon>Rhodobacterales</taxon>
        <taxon>Roseobacteraceae</taxon>
        <taxon>Ruegeria</taxon>
    </lineage>
</organism>
<dbReference type="PANTHER" id="PTHR48079:SF6">
    <property type="entry name" value="NAD(P)-BINDING DOMAIN-CONTAINING PROTEIN-RELATED"/>
    <property type="match status" value="1"/>
</dbReference>
<gene>
    <name evidence="3" type="ORF">GS617_20200</name>
</gene>
<dbReference type="PANTHER" id="PTHR48079">
    <property type="entry name" value="PROTEIN YEEZ"/>
    <property type="match status" value="1"/>
</dbReference>
<sequence>MTEKHVDPRPGDGLAGQRVVVTGATGFIGRRLIDALLKLGCDVTALLRTRHGAAALEQAGAKALVCPLHPGPALTQALDGAAALFHLAYDFRASGADNLAAFDALAKAAEDGSCNRIVHLSSAVVYDSWPNGPITERNPITPEDVQSYRGAKIAMEQRLLQGKCDAAILQPTIVYGPGSALWTNGPLAMMRRGGIILPDPPGQCPAVHVDDVVQAALRAASSPRIGVERYLISGPDTLGWKTFFEGYARLAGCGEVRIDPAANPTPPPSPNGNAPSGPSLAGQLSAHLRRLVGRRRVEAAANWARSVQARLAKPRPVMPDMAGRRLFAGQPEVSTRYAQDQIGYVSRVSFDEWIEHMRKQSAR</sequence>
<dbReference type="Pfam" id="PF01370">
    <property type="entry name" value="Epimerase"/>
    <property type="match status" value="1"/>
</dbReference>
<evidence type="ECO:0000256" key="1">
    <source>
        <dbReference type="SAM" id="MobiDB-lite"/>
    </source>
</evidence>
<evidence type="ECO:0000313" key="4">
    <source>
        <dbReference type="Proteomes" id="UP000599383"/>
    </source>
</evidence>